<dbReference type="PANTHER" id="PTHR43725:SF53">
    <property type="entry name" value="UDP-ARABINOSE 4-EPIMERASE 1"/>
    <property type="match status" value="1"/>
</dbReference>
<evidence type="ECO:0000313" key="4">
    <source>
        <dbReference type="Proteomes" id="UP000014065"/>
    </source>
</evidence>
<dbReference type="Gene3D" id="3.90.25.10">
    <property type="entry name" value="UDP-galactose 4-epimerase, domain 1"/>
    <property type="match status" value="1"/>
</dbReference>
<sequence length="301" mass="33926">MKYVVTGGAGFIGSRIVRELVNEGNSVTVIDNLHTGKIQNIQDVYNEIEFVKMDIRNYEEMKKIIYDFDGIFHEAALTIVQESFTNQNEYNEVNVIGTENIFKIAQEKNIKVVFASSSSVYGNVVKIPIKESFPKNPINPYGITKLKDEILAEKYSKMNLDVIGLRYFNVYGIGQTGSYAGVITKFLTKLKEKKHLQINGNGEQIRDFIFVDDIAKANIVSMKSKIKEGFFNIGTGIGTTINHLAEILIEISGEDITSVHSEELEGDIKFSQADTSLTEQVFGWKFQTVLNEGLRKIYSDF</sequence>
<reference evidence="3 4" key="1">
    <citation type="journal article" date="2012" name="J. Bacteriol.">
        <title>Genome Sequence of "Candidatus Nitrosoarchaeum limnia" BG20, a Low-Salinity Ammonia-Oxidizing Archaeon from the San Francisco Bay Estuary.</title>
        <authorList>
            <person name="Mosier A.C."/>
            <person name="Allen E.E."/>
            <person name="Kim M."/>
            <person name="Ferriera S."/>
            <person name="Francis C.A."/>
        </authorList>
    </citation>
    <scope>NUCLEOTIDE SEQUENCE [LARGE SCALE GENOMIC DNA]</scope>
    <source>
        <strain evidence="3 4">BG20</strain>
    </source>
</reference>
<organism evidence="3 4">
    <name type="scientific">Candidatus Nitrosarchaeum limnium BG20</name>
    <dbReference type="NCBI Taxonomy" id="859192"/>
    <lineage>
        <taxon>Archaea</taxon>
        <taxon>Nitrososphaerota</taxon>
        <taxon>Nitrososphaeria</taxon>
        <taxon>Nitrosopumilales</taxon>
        <taxon>Nitrosopumilaceae</taxon>
        <taxon>Nitrosarchaeum</taxon>
    </lineage>
</organism>
<evidence type="ECO:0000256" key="1">
    <source>
        <dbReference type="ARBA" id="ARBA00007637"/>
    </source>
</evidence>
<dbReference type="RefSeq" id="WP_010192547.1">
    <property type="nucleotide sequence ID" value="NZ_AHJG01000193.1"/>
</dbReference>
<feature type="domain" description="NAD-dependent epimerase/dehydratase" evidence="2">
    <location>
        <begin position="4"/>
        <end position="234"/>
    </location>
</feature>
<evidence type="ECO:0000259" key="2">
    <source>
        <dbReference type="Pfam" id="PF01370"/>
    </source>
</evidence>
<proteinExistence type="inferred from homology"/>
<keyword evidence="4" id="KW-1185">Reference proteome</keyword>
<dbReference type="InterPro" id="IPR036291">
    <property type="entry name" value="NAD(P)-bd_dom_sf"/>
</dbReference>
<comment type="caution">
    <text evidence="3">The sequence shown here is derived from an EMBL/GenBank/DDBJ whole genome shotgun (WGS) entry which is preliminary data.</text>
</comment>
<comment type="similarity">
    <text evidence="1">Belongs to the NAD(P)-dependent epimerase/dehydratase family.</text>
</comment>
<accession>S2EL32</accession>
<dbReference type="Proteomes" id="UP000014065">
    <property type="component" value="Unassembled WGS sequence"/>
</dbReference>
<dbReference type="SUPFAM" id="SSF51735">
    <property type="entry name" value="NAD(P)-binding Rossmann-fold domains"/>
    <property type="match status" value="1"/>
</dbReference>
<dbReference type="Gene3D" id="3.40.50.720">
    <property type="entry name" value="NAD(P)-binding Rossmann-like Domain"/>
    <property type="match status" value="1"/>
</dbReference>
<protein>
    <submittedName>
        <fullName evidence="3">NAD-binding protein</fullName>
    </submittedName>
</protein>
<evidence type="ECO:0000313" key="3">
    <source>
        <dbReference type="EMBL" id="EPA05337.1"/>
    </source>
</evidence>
<dbReference type="EMBL" id="AHJG01000193">
    <property type="protein sequence ID" value="EPA05337.1"/>
    <property type="molecule type" value="Genomic_DNA"/>
</dbReference>
<name>S2EL32_9ARCH</name>
<dbReference type="Pfam" id="PF01370">
    <property type="entry name" value="Epimerase"/>
    <property type="match status" value="1"/>
</dbReference>
<gene>
    <name evidence="3" type="ORF">BG20_I0110</name>
</gene>
<dbReference type="OrthoDB" id="4907at2157"/>
<dbReference type="PANTHER" id="PTHR43725">
    <property type="entry name" value="UDP-GLUCOSE 4-EPIMERASE"/>
    <property type="match status" value="1"/>
</dbReference>
<dbReference type="InterPro" id="IPR001509">
    <property type="entry name" value="Epimerase_deHydtase"/>
</dbReference>
<dbReference type="AlphaFoldDB" id="S2EL32"/>